<dbReference type="AlphaFoldDB" id="A0A553HSA8"/>
<keyword evidence="2" id="KW-1185">Reference proteome</keyword>
<gene>
    <name evidence="1" type="ORF">FHL15_008229</name>
</gene>
<accession>A0A553HSA8</accession>
<reference evidence="2" key="1">
    <citation type="submission" date="2019-06" db="EMBL/GenBank/DDBJ databases">
        <title>Draft genome sequence of the griseofulvin-producing fungus Xylaria cubensis strain G536.</title>
        <authorList>
            <person name="Mead M.E."/>
            <person name="Raja H.A."/>
            <person name="Steenwyk J.L."/>
            <person name="Knowles S.L."/>
            <person name="Oberlies N.H."/>
            <person name="Rokas A."/>
        </authorList>
    </citation>
    <scope>NUCLEOTIDE SEQUENCE [LARGE SCALE GENOMIC DNA]</scope>
    <source>
        <strain evidence="2">G536</strain>
    </source>
</reference>
<comment type="caution">
    <text evidence="1">The sequence shown here is derived from an EMBL/GenBank/DDBJ whole genome shotgun (WGS) entry which is preliminary data.</text>
</comment>
<proteinExistence type="predicted"/>
<sequence length="342" mass="39612">MAPRIQAPFSKLPPELIYMIYEFMVIESDPENRLFWCIIDGDSQDQPLADLLTRDHCQYHRLEGQPGIPPWVQRSKEMLRAQYEVYTTIRGNNIHNLVRVSRLFKAIVERHYTFLEPVQKKRSGISSPLGYWINHEHDAIMPATTLFTTFDAPSLPRPSNWMNLLGHLDLRDLTTLPLASSFPWSRVRILHLPDIALYSTKLEEVIPYLPNLEYICIRYSARLYTAICPDKSNPHTTTTNSLKCITKLLRFEEQGSLGTKPLAGSSRRGRNHENLEVRLALEWCKARGIGIVELDNTCDDCHQYYYHGNALIATEYKKKQYRCPMAAWRDNHDEPLGRGNRS</sequence>
<evidence type="ECO:0000313" key="1">
    <source>
        <dbReference type="EMBL" id="TRX90825.1"/>
    </source>
</evidence>
<name>A0A553HSA8_9PEZI</name>
<dbReference type="EMBL" id="VFLP01000051">
    <property type="protein sequence ID" value="TRX90825.1"/>
    <property type="molecule type" value="Genomic_DNA"/>
</dbReference>
<protein>
    <submittedName>
        <fullName evidence="1">Uncharacterized protein</fullName>
    </submittedName>
</protein>
<dbReference type="Proteomes" id="UP000319160">
    <property type="component" value="Unassembled WGS sequence"/>
</dbReference>
<evidence type="ECO:0000313" key="2">
    <source>
        <dbReference type="Proteomes" id="UP000319160"/>
    </source>
</evidence>
<organism evidence="1 2">
    <name type="scientific">Xylaria flabelliformis</name>
    <dbReference type="NCBI Taxonomy" id="2512241"/>
    <lineage>
        <taxon>Eukaryota</taxon>
        <taxon>Fungi</taxon>
        <taxon>Dikarya</taxon>
        <taxon>Ascomycota</taxon>
        <taxon>Pezizomycotina</taxon>
        <taxon>Sordariomycetes</taxon>
        <taxon>Xylariomycetidae</taxon>
        <taxon>Xylariales</taxon>
        <taxon>Xylariaceae</taxon>
        <taxon>Xylaria</taxon>
    </lineage>
</organism>
<dbReference type="OrthoDB" id="4634037at2759"/>